<evidence type="ECO:0000313" key="1">
    <source>
        <dbReference type="Proteomes" id="UP000036681"/>
    </source>
</evidence>
<keyword evidence="1" id="KW-1185">Reference proteome</keyword>
<accession>A0A0M3HLQ4</accession>
<proteinExistence type="predicted"/>
<evidence type="ECO:0000313" key="2">
    <source>
        <dbReference type="WBParaSite" id="ALUE_0000244901-mRNA-1"/>
    </source>
</evidence>
<organism evidence="1 2">
    <name type="scientific">Ascaris lumbricoides</name>
    <name type="common">Giant roundworm</name>
    <dbReference type="NCBI Taxonomy" id="6252"/>
    <lineage>
        <taxon>Eukaryota</taxon>
        <taxon>Metazoa</taxon>
        <taxon>Ecdysozoa</taxon>
        <taxon>Nematoda</taxon>
        <taxon>Chromadorea</taxon>
        <taxon>Rhabditida</taxon>
        <taxon>Spirurina</taxon>
        <taxon>Ascaridomorpha</taxon>
        <taxon>Ascaridoidea</taxon>
        <taxon>Ascarididae</taxon>
        <taxon>Ascaris</taxon>
    </lineage>
</organism>
<dbReference type="Proteomes" id="UP000036681">
    <property type="component" value="Unplaced"/>
</dbReference>
<sequence>MFLFKFVAFNFHLKLSDLSDFIDNFCLSSIKMRLFSIIAF</sequence>
<dbReference type="WBParaSite" id="ALUE_0000244901-mRNA-1">
    <property type="protein sequence ID" value="ALUE_0000244901-mRNA-1"/>
    <property type="gene ID" value="ALUE_0000244901"/>
</dbReference>
<name>A0A0M3HLQ4_ASCLU</name>
<protein>
    <submittedName>
        <fullName evidence="2">Uncharacterized protein</fullName>
    </submittedName>
</protein>
<reference evidence="2" key="1">
    <citation type="submission" date="2017-02" db="UniProtKB">
        <authorList>
            <consortium name="WormBaseParasite"/>
        </authorList>
    </citation>
    <scope>IDENTIFICATION</scope>
</reference>
<dbReference type="AlphaFoldDB" id="A0A0M3HLQ4"/>